<dbReference type="InterPro" id="IPR021109">
    <property type="entry name" value="Peptidase_aspartic_dom_sf"/>
</dbReference>
<dbReference type="InterPro" id="IPR043502">
    <property type="entry name" value="DNA/RNA_pol_sf"/>
</dbReference>
<dbReference type="InterPro" id="IPR001995">
    <property type="entry name" value="Peptidase_A2_cat"/>
</dbReference>
<organism evidence="4 5">
    <name type="scientific">Chara braunii</name>
    <name type="common">Braun's stonewort</name>
    <dbReference type="NCBI Taxonomy" id="69332"/>
    <lineage>
        <taxon>Eukaryota</taxon>
        <taxon>Viridiplantae</taxon>
        <taxon>Streptophyta</taxon>
        <taxon>Charophyceae</taxon>
        <taxon>Charales</taxon>
        <taxon>Characeae</taxon>
        <taxon>Chara</taxon>
    </lineage>
</organism>
<dbReference type="GO" id="GO:0006508">
    <property type="term" value="P:proteolysis"/>
    <property type="evidence" value="ECO:0007669"/>
    <property type="project" value="InterPro"/>
</dbReference>
<evidence type="ECO:0000313" key="5">
    <source>
        <dbReference type="Proteomes" id="UP000265515"/>
    </source>
</evidence>
<feature type="compositionally biased region" description="Basic and acidic residues" evidence="2">
    <location>
        <begin position="971"/>
        <end position="985"/>
    </location>
</feature>
<gene>
    <name evidence="4" type="ORF">CBR_g9078</name>
</gene>
<feature type="compositionally biased region" description="Basic and acidic residues" evidence="2">
    <location>
        <begin position="1730"/>
        <end position="1748"/>
    </location>
</feature>
<keyword evidence="5" id="KW-1185">Reference proteome</keyword>
<dbReference type="Proteomes" id="UP000265515">
    <property type="component" value="Unassembled WGS sequence"/>
</dbReference>
<feature type="region of interest" description="Disordered" evidence="2">
    <location>
        <begin position="513"/>
        <end position="583"/>
    </location>
</feature>
<comment type="caution">
    <text evidence="4">The sequence shown here is derived from an EMBL/GenBank/DDBJ whole genome shotgun (WGS) entry which is preliminary data.</text>
</comment>
<feature type="compositionally biased region" description="Basic and acidic residues" evidence="2">
    <location>
        <begin position="1608"/>
        <end position="1619"/>
    </location>
</feature>
<feature type="compositionally biased region" description="Basic and acidic residues" evidence="2">
    <location>
        <begin position="1633"/>
        <end position="1648"/>
    </location>
</feature>
<feature type="compositionally biased region" description="Basic and acidic residues" evidence="2">
    <location>
        <begin position="607"/>
        <end position="622"/>
    </location>
</feature>
<dbReference type="CDD" id="cd00303">
    <property type="entry name" value="retropepsin_like"/>
    <property type="match status" value="1"/>
</dbReference>
<dbReference type="Gramene" id="GBG71663">
    <property type="protein sequence ID" value="GBG71663"/>
    <property type="gene ID" value="CBR_g9078"/>
</dbReference>
<feature type="compositionally biased region" description="Basic and acidic residues" evidence="2">
    <location>
        <begin position="525"/>
        <end position="544"/>
    </location>
</feature>
<sequence>MEVNAWTTDSNGLTEMCRVIPEINGQASGNKMARWLSPPVYSSGPEIPIEVRDGVFVVLPEEGKWTNLEPAYETVMLDEKDAFLWIKTIWTKVSLMRLSPSLMGLEFRGTVEARRWVYLSQELENAMVVGLVLGTASDQLFRQAEREVVWAACQRAEMEMERMEVRVELGDRKNMRRPLRTMRCVLPPFLVDAVLGTRDRLELPIASQESKGECVMAQRRTFLKERPLGIEPPREVLGGVEVSLPTASEGWHQVADWVGVELAENMIYLVTKVEWRADENGEWNPDPRGHVHAEGRLYVSEDGWREFGVWLASGEDPLSMFEGAWQLVWQAGFEFADPGVDDVTTDLRVAMVGSFELPSENARMRLPPFLLERLGGLGLIRQAVADLVSLTYEDAMVHREYYRAFLEMGPFSGEQKYEVLRILRDVFSTRPRAPVVGDEVLWGVIRREISQGMVYVDDLYRLGPGDDLYTDLRVTGTVYLPELGWYMLGTELALEIEKQTSEFKARLIEQMMAEDEEDPQGAGPREGRRTGEDGARYEGKDNSHKGTPSKKGKDKNDPPTEETENAMTPPAIDSGTSRLPVTPKLTGACDGLWNLRERVLGWFDPEGTPKTREKQRESKEGEGTSAAGEAGGSEDGLKRVVATLTRTLNKNQRYLADAKKKLTFDGANIMEFLIDYENLAALLKWTEEEKMEHLGQHMSLSLGRDIMAIVASSGSWKETRNEMMRKYLKAEKMATEAELAAVQRKNYATYNDFLRAFTLVALRIPGVTDRIMSKYFLRQFSEFDRDKILSAYQQTSKFEYTRDVDFNTVTDLVEKIVVTEALALLKEGEVINLTGKTGYKVKKGIESLHERVHGVDSKMDRMENAMSLKGEILGPRGERVNWNSSGGMRRAVILLNNLEIAAVEAEPIVEIVWDQPRGRGPQTNFILEGNGQDRVNITTRRADAEKKLIQDTIMEELAGTSTGQQETEAGEQEKVYGKPREDEPVDKATAAKKKFRYQIPIPTSPEIDGTLSKLLGTMVSVSFQTMLQASPRLLKGLRQLLMRKRVEVEEAPELQEQDTEKAENLQSIPGGLRDLEKAFADIRLSLPDREGGKVMRAPPRTKLSFHALPVGKLKVQIGTHHTDALVDDGAEITLIRRDFATVTGCTVNKEVAGSIRGAGGEIPFTGYVTKCAVRAGIRESIWSFQRMTVMEEMNHDIILGRPWCANVEMIGMHLHEGTYMVDIEDPVTDRGKLLRLLGTGEDPPKGKLATWSPTFKESARKGAFARMEGMRERVEIMIEEAFSKKEWIKMGLPHECWNDKGSADKFGIAAETTDLLRAKIDSFVAEPTASPYANKWFVFRKSNKTLRWIQDLQKLNAVTIRDAGSLPQTDMLAESHAGRSIYSLVDLYSGYDQLPLDARDRPYTAMHTPVGQLQMQVTLMDFTNAVAEAPRRMLAVTGDIFPEKCEPYIDDNPVKDARYKDETEVKPGVRKFVWDHLQDIEDLLQRFLIYNITASGPKSILAVPEVTILGFRCGAYGRRPDPAKTDKISQWPTPLRTTTEVRAFLGVVGFWWIFIKGFAKIAEPIRAMIREAGTMDWTEDREAVAQTLKDILSSDQVTLTAPCFNDEGQARRKQQENSKMEYGNENDSNAINRPEEGQSSRQAEESSSRKRKLYVGFDHNLVVNRGGRKQGTRGPSPLKEGEPIELPSDSDPSSKEEGNPEEGQRSGENEPIEFIDLTSDEEEDEVTTPTREDRGREEDPGEEKDPWKKKFGPTFSDWFDQWASILRYQWAMKDQEKLSRGEDISPTTFFSEETLRYLQTIKRLMEQEMEDRVRREARRRAPGQ</sequence>
<evidence type="ECO:0000256" key="1">
    <source>
        <dbReference type="ARBA" id="ARBA00022801"/>
    </source>
</evidence>
<dbReference type="PANTHER" id="PTHR33064:SF37">
    <property type="entry name" value="RIBONUCLEASE H"/>
    <property type="match status" value="1"/>
</dbReference>
<dbReference type="GO" id="GO:0004190">
    <property type="term" value="F:aspartic-type endopeptidase activity"/>
    <property type="evidence" value="ECO:0007669"/>
    <property type="project" value="InterPro"/>
</dbReference>
<feature type="compositionally biased region" description="Acidic residues" evidence="2">
    <location>
        <begin position="1710"/>
        <end position="1726"/>
    </location>
</feature>
<dbReference type="PROSITE" id="PS50175">
    <property type="entry name" value="ASP_PROT_RETROV"/>
    <property type="match status" value="1"/>
</dbReference>
<feature type="region of interest" description="Disordered" evidence="2">
    <location>
        <begin position="603"/>
        <end position="634"/>
    </location>
</feature>
<dbReference type="SUPFAM" id="SSF56672">
    <property type="entry name" value="DNA/RNA polymerases"/>
    <property type="match status" value="1"/>
</dbReference>
<evidence type="ECO:0000313" key="4">
    <source>
        <dbReference type="EMBL" id="GBG71663.1"/>
    </source>
</evidence>
<evidence type="ECO:0000259" key="3">
    <source>
        <dbReference type="PROSITE" id="PS50175"/>
    </source>
</evidence>
<dbReference type="SUPFAM" id="SSF50630">
    <property type="entry name" value="Acid proteases"/>
    <property type="match status" value="1"/>
</dbReference>
<protein>
    <recommendedName>
        <fullName evidence="3">Peptidase A2 domain-containing protein</fullName>
    </recommendedName>
</protein>
<dbReference type="InterPro" id="IPR051320">
    <property type="entry name" value="Viral_Replic_Matur_Polypro"/>
</dbReference>
<proteinExistence type="predicted"/>
<accession>A0A388KNZ6</accession>
<reference evidence="4 5" key="1">
    <citation type="journal article" date="2018" name="Cell">
        <title>The Chara Genome: Secondary Complexity and Implications for Plant Terrestrialization.</title>
        <authorList>
            <person name="Nishiyama T."/>
            <person name="Sakayama H."/>
            <person name="Vries J.D."/>
            <person name="Buschmann H."/>
            <person name="Saint-Marcoux D."/>
            <person name="Ullrich K.K."/>
            <person name="Haas F.B."/>
            <person name="Vanderstraeten L."/>
            <person name="Becker D."/>
            <person name="Lang D."/>
            <person name="Vosolsobe S."/>
            <person name="Rombauts S."/>
            <person name="Wilhelmsson P.K.I."/>
            <person name="Janitza P."/>
            <person name="Kern R."/>
            <person name="Heyl A."/>
            <person name="Rumpler F."/>
            <person name="Villalobos L.I.A.C."/>
            <person name="Clay J.M."/>
            <person name="Skokan R."/>
            <person name="Toyoda A."/>
            <person name="Suzuki Y."/>
            <person name="Kagoshima H."/>
            <person name="Schijlen E."/>
            <person name="Tajeshwar N."/>
            <person name="Catarino B."/>
            <person name="Hetherington A.J."/>
            <person name="Saltykova A."/>
            <person name="Bonnot C."/>
            <person name="Breuninger H."/>
            <person name="Symeonidi A."/>
            <person name="Radhakrishnan G.V."/>
            <person name="Van Nieuwerburgh F."/>
            <person name="Deforce D."/>
            <person name="Chang C."/>
            <person name="Karol K.G."/>
            <person name="Hedrich R."/>
            <person name="Ulvskov P."/>
            <person name="Glockner G."/>
            <person name="Delwiche C.F."/>
            <person name="Petrasek J."/>
            <person name="Van de Peer Y."/>
            <person name="Friml J."/>
            <person name="Beilby M."/>
            <person name="Dolan L."/>
            <person name="Kohara Y."/>
            <person name="Sugano S."/>
            <person name="Fujiyama A."/>
            <person name="Delaux P.-M."/>
            <person name="Quint M."/>
            <person name="TheiBen G."/>
            <person name="Hagemann M."/>
            <person name="Harholt J."/>
            <person name="Dunand C."/>
            <person name="Zachgo S."/>
            <person name="Langdale J."/>
            <person name="Maumus F."/>
            <person name="Straeten D.V.D."/>
            <person name="Gould S.B."/>
            <person name="Rensing S.A."/>
        </authorList>
    </citation>
    <scope>NUCLEOTIDE SEQUENCE [LARGE SCALE GENOMIC DNA]</scope>
    <source>
        <strain evidence="4 5">S276</strain>
    </source>
</reference>
<dbReference type="Gene3D" id="3.30.70.270">
    <property type="match status" value="2"/>
</dbReference>
<feature type="region of interest" description="Disordered" evidence="2">
    <location>
        <begin position="959"/>
        <end position="985"/>
    </location>
</feature>
<dbReference type="InterPro" id="IPR043128">
    <property type="entry name" value="Rev_trsase/Diguanyl_cyclase"/>
</dbReference>
<dbReference type="Gene3D" id="3.10.10.10">
    <property type="entry name" value="HIV Type 1 Reverse Transcriptase, subunit A, domain 1"/>
    <property type="match status" value="1"/>
</dbReference>
<dbReference type="EMBL" id="BFEA01000151">
    <property type="protein sequence ID" value="GBG71663.1"/>
    <property type="molecule type" value="Genomic_DNA"/>
</dbReference>
<feature type="compositionally biased region" description="Basic and acidic residues" evidence="2">
    <location>
        <begin position="1692"/>
        <end position="1708"/>
    </location>
</feature>
<dbReference type="Gene3D" id="2.40.70.10">
    <property type="entry name" value="Acid Proteases"/>
    <property type="match status" value="1"/>
</dbReference>
<dbReference type="PANTHER" id="PTHR33064">
    <property type="entry name" value="POL PROTEIN"/>
    <property type="match status" value="1"/>
</dbReference>
<keyword evidence="1" id="KW-0378">Hydrolase</keyword>
<name>A0A388KNZ6_CHABU</name>
<dbReference type="CDD" id="cd01647">
    <property type="entry name" value="RT_LTR"/>
    <property type="match status" value="1"/>
</dbReference>
<feature type="domain" description="Peptidase A2" evidence="3">
    <location>
        <begin position="1122"/>
        <end position="1160"/>
    </location>
</feature>
<feature type="region of interest" description="Disordered" evidence="2">
    <location>
        <begin position="1603"/>
        <end position="1750"/>
    </location>
</feature>
<evidence type="ECO:0000256" key="2">
    <source>
        <dbReference type="SAM" id="MobiDB-lite"/>
    </source>
</evidence>